<dbReference type="KEGG" id="tml:GSTUM_00006062001"/>
<evidence type="ECO:0000313" key="2">
    <source>
        <dbReference type="Proteomes" id="UP000006911"/>
    </source>
</evidence>
<gene>
    <name evidence="1" type="ORF">GSTUM_00006062001</name>
</gene>
<dbReference type="AlphaFoldDB" id="D5GD65"/>
<organism evidence="1 2">
    <name type="scientific">Tuber melanosporum (strain Mel28)</name>
    <name type="common">Perigord black truffle</name>
    <dbReference type="NCBI Taxonomy" id="656061"/>
    <lineage>
        <taxon>Eukaryota</taxon>
        <taxon>Fungi</taxon>
        <taxon>Dikarya</taxon>
        <taxon>Ascomycota</taxon>
        <taxon>Pezizomycotina</taxon>
        <taxon>Pezizomycetes</taxon>
        <taxon>Pezizales</taxon>
        <taxon>Tuberaceae</taxon>
        <taxon>Tuber</taxon>
    </lineage>
</organism>
<protein>
    <submittedName>
        <fullName evidence="1">(Perigord truffle) hypothetical protein</fullName>
    </submittedName>
</protein>
<dbReference type="EMBL" id="FN430142">
    <property type="protein sequence ID" value="CAZ82458.1"/>
    <property type="molecule type" value="Genomic_DNA"/>
</dbReference>
<keyword evidence="2" id="KW-1185">Reference proteome</keyword>
<proteinExistence type="predicted"/>
<reference evidence="1 2" key="1">
    <citation type="journal article" date="2010" name="Nature">
        <title>Perigord black truffle genome uncovers evolutionary origins and mechanisms of symbiosis.</title>
        <authorList>
            <person name="Martin F."/>
            <person name="Kohler A."/>
            <person name="Murat C."/>
            <person name="Balestrini R."/>
            <person name="Coutinho P.M."/>
            <person name="Jaillon O."/>
            <person name="Montanini B."/>
            <person name="Morin E."/>
            <person name="Noel B."/>
            <person name="Percudani R."/>
            <person name="Porcel B."/>
            <person name="Rubini A."/>
            <person name="Amicucci A."/>
            <person name="Amselem J."/>
            <person name="Anthouard V."/>
            <person name="Arcioni S."/>
            <person name="Artiguenave F."/>
            <person name="Aury J.M."/>
            <person name="Ballario P."/>
            <person name="Bolchi A."/>
            <person name="Brenna A."/>
            <person name="Brun A."/>
            <person name="Buee M."/>
            <person name="Cantarel B."/>
            <person name="Chevalier G."/>
            <person name="Couloux A."/>
            <person name="Da Silva C."/>
            <person name="Denoeud F."/>
            <person name="Duplessis S."/>
            <person name="Ghignone S."/>
            <person name="Hilselberger B."/>
            <person name="Iotti M."/>
            <person name="Marcais B."/>
            <person name="Mello A."/>
            <person name="Miranda M."/>
            <person name="Pacioni G."/>
            <person name="Quesneville H."/>
            <person name="Riccioni C."/>
            <person name="Ruotolo R."/>
            <person name="Splivallo R."/>
            <person name="Stocchi V."/>
            <person name="Tisserant E."/>
            <person name="Viscomi A.R."/>
            <person name="Zambonelli A."/>
            <person name="Zampieri E."/>
            <person name="Henrissat B."/>
            <person name="Lebrun M.H."/>
            <person name="Paolocci F."/>
            <person name="Bonfante P."/>
            <person name="Ottonello S."/>
            <person name="Wincker P."/>
        </authorList>
    </citation>
    <scope>NUCLEOTIDE SEQUENCE [LARGE SCALE GENOMIC DNA]</scope>
    <source>
        <strain evidence="1 2">Mel28</strain>
    </source>
</reference>
<evidence type="ECO:0000313" key="1">
    <source>
        <dbReference type="EMBL" id="CAZ82458.1"/>
    </source>
</evidence>
<name>D5GD65_TUBMM</name>
<dbReference type="RefSeq" id="XP_002838267.1">
    <property type="nucleotide sequence ID" value="XM_002838221.1"/>
</dbReference>
<accession>D5GD65</accession>
<sequence length="179" mass="19529">MRYYYKKGNLVAEKSSKLTTPISGRVALFIQALVDTDPEGRPDVVEAASDVWLEELGVDNHRGTDFQFVDEKEMRDCASLITPNNSQNLKGIRSLVPIDPAGLSAPHSPLASLYSRDYVAGSRRVSRQDEGVDRMDLKTVSLGPAVAPAYLTISAFLNESYPGSAPFNEEALWPSKPAG</sequence>
<dbReference type="GeneID" id="9183922"/>
<dbReference type="Proteomes" id="UP000006911">
    <property type="component" value="Unassembled WGS sequence"/>
</dbReference>
<dbReference type="HOGENOM" id="CLU_1504529_0_0_1"/>
<dbReference type="InParanoid" id="D5GD65"/>